<dbReference type="RefSeq" id="WP_103915343.1">
    <property type="nucleotide sequence ID" value="NZ_FNUV01000002.1"/>
</dbReference>
<dbReference type="GO" id="GO:0015344">
    <property type="term" value="F:siderophore uptake transmembrane transporter activity"/>
    <property type="evidence" value="ECO:0007669"/>
    <property type="project" value="TreeGrafter"/>
</dbReference>
<proteinExistence type="inferred from homology"/>
<evidence type="ECO:0000256" key="6">
    <source>
        <dbReference type="ARBA" id="ARBA00023077"/>
    </source>
</evidence>
<evidence type="ECO:0000256" key="3">
    <source>
        <dbReference type="ARBA" id="ARBA00022452"/>
    </source>
</evidence>
<keyword evidence="5" id="KW-0732">Signal</keyword>
<dbReference type="PANTHER" id="PTHR30069:SF29">
    <property type="entry name" value="HEMOGLOBIN AND HEMOGLOBIN-HAPTOGLOBIN-BINDING PROTEIN 1-RELATED"/>
    <property type="match status" value="1"/>
</dbReference>
<dbReference type="EMBL" id="FNUV01000002">
    <property type="protein sequence ID" value="SEF61927.1"/>
    <property type="molecule type" value="Genomic_DNA"/>
</dbReference>
<evidence type="ECO:0000256" key="2">
    <source>
        <dbReference type="ARBA" id="ARBA00022448"/>
    </source>
</evidence>
<dbReference type="InterPro" id="IPR000531">
    <property type="entry name" value="Beta-barrel_TonB"/>
</dbReference>
<evidence type="ECO:0000256" key="9">
    <source>
        <dbReference type="ARBA" id="ARBA00023237"/>
    </source>
</evidence>
<feature type="domain" description="TonB-dependent receptor-like beta-barrel" evidence="12">
    <location>
        <begin position="218"/>
        <end position="672"/>
    </location>
</feature>
<keyword evidence="6 11" id="KW-0798">TonB box</keyword>
<evidence type="ECO:0000256" key="8">
    <source>
        <dbReference type="ARBA" id="ARBA00023170"/>
    </source>
</evidence>
<dbReference type="AlphaFoldDB" id="A0A1H5TIU1"/>
<keyword evidence="9 10" id="KW-0998">Cell outer membrane</keyword>
<dbReference type="Gene3D" id="2.40.170.20">
    <property type="entry name" value="TonB-dependent receptor, beta-barrel domain"/>
    <property type="match status" value="1"/>
</dbReference>
<evidence type="ECO:0000313" key="14">
    <source>
        <dbReference type="EMBL" id="SEF61927.1"/>
    </source>
</evidence>
<comment type="similarity">
    <text evidence="10 11">Belongs to the TonB-dependent receptor family.</text>
</comment>
<dbReference type="Proteomes" id="UP000236735">
    <property type="component" value="Unassembled WGS sequence"/>
</dbReference>
<dbReference type="PROSITE" id="PS52016">
    <property type="entry name" value="TONB_DEPENDENT_REC_3"/>
    <property type="match status" value="1"/>
</dbReference>
<evidence type="ECO:0000259" key="12">
    <source>
        <dbReference type="Pfam" id="PF00593"/>
    </source>
</evidence>
<evidence type="ECO:0000256" key="1">
    <source>
        <dbReference type="ARBA" id="ARBA00004571"/>
    </source>
</evidence>
<dbReference type="GO" id="GO:0044718">
    <property type="term" value="P:siderophore transmembrane transport"/>
    <property type="evidence" value="ECO:0007669"/>
    <property type="project" value="TreeGrafter"/>
</dbReference>
<dbReference type="Pfam" id="PF07715">
    <property type="entry name" value="Plug"/>
    <property type="match status" value="1"/>
</dbReference>
<keyword evidence="2 10" id="KW-0813">Transport</keyword>
<evidence type="ECO:0000256" key="10">
    <source>
        <dbReference type="PROSITE-ProRule" id="PRU01360"/>
    </source>
</evidence>
<gene>
    <name evidence="14" type="ORF">SAMN05216354_1052</name>
</gene>
<organism evidence="14 15">
    <name type="scientific">Xylanibacter ruminicola</name>
    <name type="common">Prevotella ruminicola</name>
    <dbReference type="NCBI Taxonomy" id="839"/>
    <lineage>
        <taxon>Bacteria</taxon>
        <taxon>Pseudomonadati</taxon>
        <taxon>Bacteroidota</taxon>
        <taxon>Bacteroidia</taxon>
        <taxon>Bacteroidales</taxon>
        <taxon>Prevotellaceae</taxon>
        <taxon>Xylanibacter</taxon>
    </lineage>
</organism>
<dbReference type="SUPFAM" id="SSF56935">
    <property type="entry name" value="Porins"/>
    <property type="match status" value="1"/>
</dbReference>
<evidence type="ECO:0000256" key="7">
    <source>
        <dbReference type="ARBA" id="ARBA00023136"/>
    </source>
</evidence>
<evidence type="ECO:0000313" key="15">
    <source>
        <dbReference type="Proteomes" id="UP000236735"/>
    </source>
</evidence>
<sequence>MTLSILAAALMVCVADNQSQIAPEDTTVVLRGVTVSGQRQRDYQMRSSQSAVQVSHDYLQQHFSGSLMQTLEGIPGVKAMAIGSGQSKPTIRGLGYNRMVVSEDGIKHEGQQWGDDHGLEIDQFAVDRAEVIKGPAALLYGSDAIGGVLSLYTNHMPTEPLSGSVQFFGRSNNEQLGVTAKFGGHRGNWFFRAGATLIDYADYRVPTDSIQYYSYWIRLKDRRLRNTAGCERDGSVMIGYAGYRFHTDIRISDSYSKSGFFANAHGLEVRLSDIDYDSSRRDVDLPYQWVNHLKVLSHTSWQGDRLRWEANLAWQNNHREELSEPVSHGYMPKPNGTLERRFVKNTLTANIGMHFELSKHHELSMGMNGEYQHNRRGGWGFIIPDFETVSIGVYAMDCYTINERLKLNAGVRLDHANTHISSYHDWFLTPTVNSDSVYKERSADIDRRFTSLTWSAGINYAVGQWILKANVGKSFRVPIPKELGADGVNYHIFRYERGNADLDPEESYQIDMGIHWDNDVVCLQVDPYVNYFPNYIYLNPTAQYVEGLQLYHYTQARVLRYGVEAQATWVINRHWESELKGEYLYAEQLSGQKKGYTLPFSTPWSVDADVKYSFQWHGNTFVGLNAHIVGAQHEIVPPEKPTDGHWTLNLSAGKQISLHGCKYNIALHADNLLNRRYYDHTSYYRLIDVPEPGRNVSLMVGLEF</sequence>
<keyword evidence="8" id="KW-0675">Receptor</keyword>
<dbReference type="InterPro" id="IPR036942">
    <property type="entry name" value="Beta-barrel_TonB_sf"/>
</dbReference>
<feature type="domain" description="TonB-dependent receptor plug" evidence="13">
    <location>
        <begin position="46"/>
        <end position="148"/>
    </location>
</feature>
<keyword evidence="3 10" id="KW-1134">Transmembrane beta strand</keyword>
<reference evidence="14 15" key="1">
    <citation type="submission" date="2016-10" db="EMBL/GenBank/DDBJ databases">
        <authorList>
            <person name="de Groot N.N."/>
        </authorList>
    </citation>
    <scope>NUCLEOTIDE SEQUENCE [LARGE SCALE GENOMIC DNA]</scope>
    <source>
        <strain evidence="14 15">AR32</strain>
    </source>
</reference>
<keyword evidence="7 10" id="KW-0472">Membrane</keyword>
<dbReference type="GO" id="GO:0009279">
    <property type="term" value="C:cell outer membrane"/>
    <property type="evidence" value="ECO:0007669"/>
    <property type="project" value="UniProtKB-SubCell"/>
</dbReference>
<name>A0A1H5TIU1_XYLRU</name>
<dbReference type="Gene3D" id="2.170.130.10">
    <property type="entry name" value="TonB-dependent receptor, plug domain"/>
    <property type="match status" value="1"/>
</dbReference>
<accession>A0A1H5TIU1</accession>
<dbReference type="InterPro" id="IPR037066">
    <property type="entry name" value="Plug_dom_sf"/>
</dbReference>
<dbReference type="Pfam" id="PF00593">
    <property type="entry name" value="TonB_dep_Rec_b-barrel"/>
    <property type="match status" value="1"/>
</dbReference>
<dbReference type="InterPro" id="IPR039426">
    <property type="entry name" value="TonB-dep_rcpt-like"/>
</dbReference>
<evidence type="ECO:0000256" key="5">
    <source>
        <dbReference type="ARBA" id="ARBA00022729"/>
    </source>
</evidence>
<evidence type="ECO:0000259" key="13">
    <source>
        <dbReference type="Pfam" id="PF07715"/>
    </source>
</evidence>
<evidence type="ECO:0000256" key="4">
    <source>
        <dbReference type="ARBA" id="ARBA00022692"/>
    </source>
</evidence>
<dbReference type="PANTHER" id="PTHR30069">
    <property type="entry name" value="TONB-DEPENDENT OUTER MEMBRANE RECEPTOR"/>
    <property type="match status" value="1"/>
</dbReference>
<evidence type="ECO:0000256" key="11">
    <source>
        <dbReference type="RuleBase" id="RU003357"/>
    </source>
</evidence>
<dbReference type="InterPro" id="IPR012910">
    <property type="entry name" value="Plug_dom"/>
</dbReference>
<protein>
    <submittedName>
        <fullName evidence="14">Iron complex outermembrane recepter protein</fullName>
    </submittedName>
</protein>
<comment type="subcellular location">
    <subcellularLocation>
        <location evidence="1 10">Cell outer membrane</location>
        <topology evidence="1 10">Multi-pass membrane protein</topology>
    </subcellularLocation>
</comment>
<keyword evidence="4 10" id="KW-0812">Transmembrane</keyword>